<comment type="catalytic activity">
    <reaction evidence="8 9">
        <text>alpha-D-glucose 6-phosphate = beta-D-fructose 6-phosphate</text>
        <dbReference type="Rhea" id="RHEA:11816"/>
        <dbReference type="ChEBI" id="CHEBI:57634"/>
        <dbReference type="ChEBI" id="CHEBI:58225"/>
        <dbReference type="EC" id="5.3.1.9"/>
    </reaction>
</comment>
<dbReference type="STRING" id="291195.A0A437AK68"/>
<evidence type="ECO:0000256" key="6">
    <source>
        <dbReference type="ARBA" id="ARBA00023235"/>
    </source>
</evidence>
<protein>
    <recommendedName>
        <fullName evidence="3 9">Glucose-6-phosphate isomerase</fullName>
        <ecNumber evidence="3 9">5.3.1.9</ecNumber>
    </recommendedName>
</protein>
<sequence length="613" mass="69948">MGEENLPAVETKLKKDTEPSITLSESIFDESTLKETKKIEVDEQRRKDFSETVHLKEESIYFDFSKTHVSNNEYKNLLNDLKFKKLQEKVNDMFLGKPINFTENRAVLHTLLRDHNILEELLCEKSEDLTKRIKTEGNNTKECCESKNKEDEDDECKEECKCKHENCNCHTEQENNKGLTDEECNNCSNKEDRTKVKEELVKIRDFCEKIHSGKIKSSTNKKFKYIVNIGIGGSDLGPKVVCESLESYKIKHLKCYFVSNIDPLELYNTLSKVKVEETLFVVVSKTFTTLETMCNARLALKMASKLLKKSEKIVSDKHFIAVSSNLEEVTSFGISKIFAMWDFVGGRYSLWSAAGISIALYIGFDNFSKLLYGASVMDKHFKLNALKSACTMHSLIEVYYTLLNYNNKCIVPYDYYLRNLYLHLQQLDMESNGKSVKENKKFTDHSGMIIWGGVGTNSQHSFFQLLHQGTHKILTEFIYTLKPELEFFTDGSHHTKLLSNCLAQAEALRKGAENEDPHKLFKGNKPSITIRLSKLTPETLGALIAHYEHKVFVSGIFFGINSFDQFGVQLGKTIATKMNDVIDGKTTVDHEKCGCSASSIYAVDQIIESKKKK</sequence>
<comment type="function">
    <text evidence="7">In the cytoplasm, catalyzes the conversion of glucose-6-phosphate to fructose-6-phosphate, the second step in glycolysis, and the reverse reaction during gluconeogenesis.</text>
</comment>
<gene>
    <name evidence="10" type="ORF">TUBRATIS_20930</name>
</gene>
<dbReference type="Gene3D" id="1.10.1390.10">
    <property type="match status" value="1"/>
</dbReference>
<dbReference type="InterPro" id="IPR035482">
    <property type="entry name" value="SIS_PGI_2"/>
</dbReference>
<name>A0A437AK68_9MICR</name>
<keyword evidence="5 9" id="KW-0324">Glycolysis</keyword>
<accession>A0A437AK68</accession>
<dbReference type="PANTHER" id="PTHR11469">
    <property type="entry name" value="GLUCOSE-6-PHOSPHATE ISOMERASE"/>
    <property type="match status" value="1"/>
</dbReference>
<evidence type="ECO:0000256" key="3">
    <source>
        <dbReference type="ARBA" id="ARBA00011952"/>
    </source>
</evidence>
<dbReference type="AlphaFoldDB" id="A0A437AK68"/>
<keyword evidence="4 9" id="KW-0312">Gluconeogenesis</keyword>
<dbReference type="CDD" id="cd05015">
    <property type="entry name" value="SIS_PGI_1"/>
    <property type="match status" value="1"/>
</dbReference>
<evidence type="ECO:0000256" key="4">
    <source>
        <dbReference type="ARBA" id="ARBA00022432"/>
    </source>
</evidence>
<dbReference type="PRINTS" id="PR00662">
    <property type="entry name" value="G6PISOMERASE"/>
</dbReference>
<dbReference type="GO" id="GO:0006094">
    <property type="term" value="P:gluconeogenesis"/>
    <property type="evidence" value="ECO:0007669"/>
    <property type="project" value="UniProtKB-KW"/>
</dbReference>
<dbReference type="InterPro" id="IPR018189">
    <property type="entry name" value="Phosphoglucose_isomerase_CS"/>
</dbReference>
<organism evidence="10 11">
    <name type="scientific">Tubulinosema ratisbonensis</name>
    <dbReference type="NCBI Taxonomy" id="291195"/>
    <lineage>
        <taxon>Eukaryota</taxon>
        <taxon>Fungi</taxon>
        <taxon>Fungi incertae sedis</taxon>
        <taxon>Microsporidia</taxon>
        <taxon>Tubulinosematoidea</taxon>
        <taxon>Tubulinosematidae</taxon>
        <taxon>Tubulinosema</taxon>
    </lineage>
</organism>
<dbReference type="UniPathway" id="UPA00109">
    <property type="reaction ID" value="UER00181"/>
</dbReference>
<dbReference type="CDD" id="cd05016">
    <property type="entry name" value="SIS_PGI_2"/>
    <property type="match status" value="1"/>
</dbReference>
<dbReference type="SUPFAM" id="SSF53697">
    <property type="entry name" value="SIS domain"/>
    <property type="match status" value="2"/>
</dbReference>
<dbReference type="EC" id="5.3.1.9" evidence="3 9"/>
<dbReference type="GO" id="GO:0006096">
    <property type="term" value="P:glycolytic process"/>
    <property type="evidence" value="ECO:0007669"/>
    <property type="project" value="UniProtKB-UniPathway"/>
</dbReference>
<dbReference type="PANTHER" id="PTHR11469:SF1">
    <property type="entry name" value="GLUCOSE-6-PHOSPHATE ISOMERASE"/>
    <property type="match status" value="1"/>
</dbReference>
<dbReference type="PROSITE" id="PS00765">
    <property type="entry name" value="P_GLUCOSE_ISOMERASE_1"/>
    <property type="match status" value="1"/>
</dbReference>
<dbReference type="PROSITE" id="PS51463">
    <property type="entry name" value="P_GLUCOSE_ISOMERASE_3"/>
    <property type="match status" value="1"/>
</dbReference>
<dbReference type="GO" id="GO:0097367">
    <property type="term" value="F:carbohydrate derivative binding"/>
    <property type="evidence" value="ECO:0007669"/>
    <property type="project" value="InterPro"/>
</dbReference>
<dbReference type="Gene3D" id="3.40.50.10490">
    <property type="entry name" value="Glucose-6-phosphate isomerase like protein, domain 1"/>
    <property type="match status" value="3"/>
</dbReference>
<dbReference type="InterPro" id="IPR023096">
    <property type="entry name" value="G6P_Isomerase_C"/>
</dbReference>
<evidence type="ECO:0000256" key="8">
    <source>
        <dbReference type="ARBA" id="ARBA00029321"/>
    </source>
</evidence>
<dbReference type="OrthoDB" id="5831190at2759"/>
<evidence type="ECO:0000256" key="5">
    <source>
        <dbReference type="ARBA" id="ARBA00023152"/>
    </source>
</evidence>
<keyword evidence="11" id="KW-1185">Reference proteome</keyword>
<evidence type="ECO:0000256" key="9">
    <source>
        <dbReference type="RuleBase" id="RU000612"/>
    </source>
</evidence>
<evidence type="ECO:0000313" key="11">
    <source>
        <dbReference type="Proteomes" id="UP000282876"/>
    </source>
</evidence>
<dbReference type="VEuPathDB" id="MicrosporidiaDB:TUBRATIS_20930"/>
<keyword evidence="6 9" id="KW-0413">Isomerase</keyword>
<dbReference type="InterPro" id="IPR001672">
    <property type="entry name" value="G6P_Isomerase"/>
</dbReference>
<dbReference type="Proteomes" id="UP000282876">
    <property type="component" value="Unassembled WGS sequence"/>
</dbReference>
<proteinExistence type="inferred from homology"/>
<dbReference type="GO" id="GO:0004347">
    <property type="term" value="F:glucose-6-phosphate isomerase activity"/>
    <property type="evidence" value="ECO:0007669"/>
    <property type="project" value="UniProtKB-EC"/>
</dbReference>
<dbReference type="EMBL" id="RCSS01000516">
    <property type="protein sequence ID" value="RVD91468.1"/>
    <property type="molecule type" value="Genomic_DNA"/>
</dbReference>
<comment type="similarity">
    <text evidence="2 9">Belongs to the GPI family.</text>
</comment>
<evidence type="ECO:0000313" key="10">
    <source>
        <dbReference type="EMBL" id="RVD91468.1"/>
    </source>
</evidence>
<comment type="caution">
    <text evidence="10">The sequence shown here is derived from an EMBL/GenBank/DDBJ whole genome shotgun (WGS) entry which is preliminary data.</text>
</comment>
<dbReference type="GO" id="GO:0005829">
    <property type="term" value="C:cytosol"/>
    <property type="evidence" value="ECO:0007669"/>
    <property type="project" value="TreeGrafter"/>
</dbReference>
<evidence type="ECO:0000256" key="1">
    <source>
        <dbReference type="ARBA" id="ARBA00004926"/>
    </source>
</evidence>
<dbReference type="InterPro" id="IPR035476">
    <property type="entry name" value="SIS_PGI_1"/>
</dbReference>
<evidence type="ECO:0000256" key="7">
    <source>
        <dbReference type="ARBA" id="ARBA00024178"/>
    </source>
</evidence>
<comment type="pathway">
    <text evidence="1 9">Carbohydrate degradation; glycolysis; D-glyceraldehyde 3-phosphate and glycerone phosphate from D-glucose: step 2/4.</text>
</comment>
<dbReference type="InterPro" id="IPR046348">
    <property type="entry name" value="SIS_dom_sf"/>
</dbReference>
<evidence type="ECO:0000256" key="2">
    <source>
        <dbReference type="ARBA" id="ARBA00006604"/>
    </source>
</evidence>
<dbReference type="GO" id="GO:0048029">
    <property type="term" value="F:monosaccharide binding"/>
    <property type="evidence" value="ECO:0007669"/>
    <property type="project" value="TreeGrafter"/>
</dbReference>
<dbReference type="Pfam" id="PF00342">
    <property type="entry name" value="PGI"/>
    <property type="match status" value="2"/>
</dbReference>
<dbReference type="GO" id="GO:0051156">
    <property type="term" value="P:glucose 6-phosphate metabolic process"/>
    <property type="evidence" value="ECO:0007669"/>
    <property type="project" value="TreeGrafter"/>
</dbReference>
<dbReference type="HAMAP" id="MF_00473">
    <property type="entry name" value="G6P_isomerase"/>
    <property type="match status" value="1"/>
</dbReference>
<reference evidence="10 11" key="1">
    <citation type="submission" date="2018-10" db="EMBL/GenBank/DDBJ databases">
        <title>Draft genome sequence of the microsporidian Tubulinosema ratisbonensis.</title>
        <authorList>
            <person name="Polonais V."/>
            <person name="Peyretaillade E."/>
            <person name="Niehus S."/>
            <person name="Wawrzyniak I."/>
            <person name="Franchet A."/>
            <person name="Gaspin C."/>
            <person name="Reichstadt M."/>
            <person name="Belser C."/>
            <person name="Labadie K."/>
            <person name="Delbac F."/>
            <person name="Ferrandon D."/>
        </authorList>
    </citation>
    <scope>NUCLEOTIDE SEQUENCE [LARGE SCALE GENOMIC DNA]</scope>
    <source>
        <strain evidence="10 11">Franzen</strain>
    </source>
</reference>